<evidence type="ECO:0000313" key="1">
    <source>
        <dbReference type="EMBL" id="KAJ8900329.1"/>
    </source>
</evidence>
<dbReference type="AlphaFoldDB" id="A0AAV8UCZ8"/>
<keyword evidence="2" id="KW-1185">Reference proteome</keyword>
<accession>A0AAV8UCZ8</accession>
<gene>
    <name evidence="1" type="ORF">K2173_024969</name>
</gene>
<dbReference type="PANTHER" id="PTHR33593:SF28">
    <property type="entry name" value="ANKYRIN REPEAT_KH DOMAIN PROTEIN (DUF1442)"/>
    <property type="match status" value="1"/>
</dbReference>
<dbReference type="PANTHER" id="PTHR33593">
    <property type="entry name" value="DUF1442 FAMILY PROTEIN"/>
    <property type="match status" value="1"/>
</dbReference>
<organism evidence="1 2">
    <name type="scientific">Erythroxylum novogranatense</name>
    <dbReference type="NCBI Taxonomy" id="1862640"/>
    <lineage>
        <taxon>Eukaryota</taxon>
        <taxon>Viridiplantae</taxon>
        <taxon>Streptophyta</taxon>
        <taxon>Embryophyta</taxon>
        <taxon>Tracheophyta</taxon>
        <taxon>Spermatophyta</taxon>
        <taxon>Magnoliopsida</taxon>
        <taxon>eudicotyledons</taxon>
        <taxon>Gunneridae</taxon>
        <taxon>Pentapetalae</taxon>
        <taxon>rosids</taxon>
        <taxon>fabids</taxon>
        <taxon>Malpighiales</taxon>
        <taxon>Erythroxylaceae</taxon>
        <taxon>Erythroxylum</taxon>
    </lineage>
</organism>
<sequence>MKLVWSPDTASNAYIDTVTTLRQCGISRQSGVAEFLSSMAAGWNSKLIVESWSGGSSIAASVGLAVAARHSRGRHVCIVPDEESRSEYVKSMQVAGMEAEMVVGEAEEVMTGLAGIDFLVVDSRRRDSVRVLRYAKLGHKGAVLACKNACAKCLFPWAHWLGRGKRVVRSVFLPVGQGLNMAHISSSSVSASLKRGPSRWIKHVDRNSGEEHVFRR</sequence>
<dbReference type="InterPro" id="IPR009902">
    <property type="entry name" value="DUF1442"/>
</dbReference>
<reference evidence="1 2" key="1">
    <citation type="submission" date="2021-09" db="EMBL/GenBank/DDBJ databases">
        <title>Genomic insights and catalytic innovation underlie evolution of tropane alkaloids biosynthesis.</title>
        <authorList>
            <person name="Wang Y.-J."/>
            <person name="Tian T."/>
            <person name="Huang J.-P."/>
            <person name="Huang S.-X."/>
        </authorList>
    </citation>
    <scope>NUCLEOTIDE SEQUENCE [LARGE SCALE GENOMIC DNA]</scope>
    <source>
        <strain evidence="1">KIB-2018</strain>
        <tissue evidence="1">Leaf</tissue>
    </source>
</reference>
<dbReference type="Pfam" id="PF07279">
    <property type="entry name" value="DUF1442"/>
    <property type="match status" value="1"/>
</dbReference>
<evidence type="ECO:0000313" key="2">
    <source>
        <dbReference type="Proteomes" id="UP001159364"/>
    </source>
</evidence>
<comment type="caution">
    <text evidence="1">The sequence shown here is derived from an EMBL/GenBank/DDBJ whole genome shotgun (WGS) entry which is preliminary data.</text>
</comment>
<protein>
    <submittedName>
        <fullName evidence="1">Uncharacterized protein</fullName>
    </submittedName>
</protein>
<dbReference type="EMBL" id="JAIWQS010000008">
    <property type="protein sequence ID" value="KAJ8900329.1"/>
    <property type="molecule type" value="Genomic_DNA"/>
</dbReference>
<proteinExistence type="predicted"/>
<name>A0AAV8UCZ8_9ROSI</name>
<dbReference type="Gene3D" id="3.40.50.150">
    <property type="entry name" value="Vaccinia Virus protein VP39"/>
    <property type="match status" value="1"/>
</dbReference>
<dbReference type="InterPro" id="IPR029063">
    <property type="entry name" value="SAM-dependent_MTases_sf"/>
</dbReference>
<dbReference type="Proteomes" id="UP001159364">
    <property type="component" value="Linkage Group LG08"/>
</dbReference>